<keyword evidence="3" id="KW-1185">Reference proteome</keyword>
<protein>
    <submittedName>
        <fullName evidence="2">Uncharacterized protein</fullName>
    </submittedName>
</protein>
<dbReference type="EMBL" id="JARQWQ010000024">
    <property type="protein sequence ID" value="KAK2563833.1"/>
    <property type="molecule type" value="Genomic_DNA"/>
</dbReference>
<evidence type="ECO:0000313" key="2">
    <source>
        <dbReference type="EMBL" id="KAK2563833.1"/>
    </source>
</evidence>
<evidence type="ECO:0000313" key="3">
    <source>
        <dbReference type="Proteomes" id="UP001249851"/>
    </source>
</evidence>
<name>A0AAD9QM28_ACRCE</name>
<reference evidence="2" key="2">
    <citation type="journal article" date="2023" name="Science">
        <title>Genomic signatures of disease resistance in endangered staghorn corals.</title>
        <authorList>
            <person name="Vollmer S.V."/>
            <person name="Selwyn J.D."/>
            <person name="Despard B.A."/>
            <person name="Roesel C.L."/>
        </authorList>
    </citation>
    <scope>NUCLEOTIDE SEQUENCE</scope>
    <source>
        <strain evidence="2">K2</strain>
    </source>
</reference>
<feature type="region of interest" description="Disordered" evidence="1">
    <location>
        <begin position="157"/>
        <end position="195"/>
    </location>
</feature>
<dbReference type="Proteomes" id="UP001249851">
    <property type="component" value="Unassembled WGS sequence"/>
</dbReference>
<comment type="caution">
    <text evidence="2">The sequence shown here is derived from an EMBL/GenBank/DDBJ whole genome shotgun (WGS) entry which is preliminary data.</text>
</comment>
<evidence type="ECO:0000256" key="1">
    <source>
        <dbReference type="SAM" id="MobiDB-lite"/>
    </source>
</evidence>
<feature type="region of interest" description="Disordered" evidence="1">
    <location>
        <begin position="345"/>
        <end position="369"/>
    </location>
</feature>
<dbReference type="AlphaFoldDB" id="A0AAD9QM28"/>
<gene>
    <name evidence="2" type="ORF">P5673_012837</name>
</gene>
<proteinExistence type="predicted"/>
<organism evidence="2 3">
    <name type="scientific">Acropora cervicornis</name>
    <name type="common">Staghorn coral</name>
    <dbReference type="NCBI Taxonomy" id="6130"/>
    <lineage>
        <taxon>Eukaryota</taxon>
        <taxon>Metazoa</taxon>
        <taxon>Cnidaria</taxon>
        <taxon>Anthozoa</taxon>
        <taxon>Hexacorallia</taxon>
        <taxon>Scleractinia</taxon>
        <taxon>Astrocoeniina</taxon>
        <taxon>Acroporidae</taxon>
        <taxon>Acropora</taxon>
    </lineage>
</organism>
<sequence>MLRHSYLHRSVPIIDVNLGLQLPRISCLSINSPTTAVNVIRLPPLSSCLQIRAKLQEEAERMIRAECEALKAVAVWDNYETFSREDISTMISAHDIKRIRGIVEEEEKWFLELENLLLDHNSVDKIEEVRIFRDLIWSNDEKDVVLNYGEKGVSSKGCTVQDQVAGKPKQHETPLQEGRSSEPLSESSVLHETPEAAQPIEEEQAKRFMEVLNSLQKNQLSFVISSSIVEYLDANSSRVGSIVSEKGQDWGYLSLLSDLASLVYGSFAAGSCYIGLLLSALAFLDEELWEQVTTGGTGDLFQEGPLGSQAMTKRIADFANGSKEPQLMTLFPNIGVSSKGCTVQDQVAGKPKQHDTPQQQGQSSEPLSECSVLHETPEAAQPIEEELAKRFMEVLNSLQKNQLSFVISGSLYQDPQHIKDLLKIMSNKDYDRLHFLFRVEYLDANSSRVGSIVSEKGQDWGYLSLSSDLASLVYGSFAETGSCCIGLLLSALAFLDEERWEQATTGATGDLFQEGPLACQAMTKRIADFANGSEEPQPMSLFQNIGGFVLNSVTLTVALTAEKATKLVTKATTVLAKQSPSVREVAELVGFLVLCMDHSSIGN</sequence>
<feature type="compositionally biased region" description="Polar residues" evidence="1">
    <location>
        <begin position="356"/>
        <end position="366"/>
    </location>
</feature>
<accession>A0AAD9QM28</accession>
<reference evidence="2" key="1">
    <citation type="journal article" date="2023" name="G3 (Bethesda)">
        <title>Whole genome assembly and annotation of the endangered Caribbean coral Acropora cervicornis.</title>
        <authorList>
            <person name="Selwyn J.D."/>
            <person name="Vollmer S.V."/>
        </authorList>
    </citation>
    <scope>NUCLEOTIDE SEQUENCE</scope>
    <source>
        <strain evidence="2">K2</strain>
    </source>
</reference>